<dbReference type="AlphaFoldDB" id="A0A1R1XJG9"/>
<comment type="caution">
    <text evidence="1">The sequence shown here is derived from an EMBL/GenBank/DDBJ whole genome shotgun (WGS) entry which is preliminary data.</text>
</comment>
<dbReference type="OrthoDB" id="10343683at2759"/>
<evidence type="ECO:0000313" key="2">
    <source>
        <dbReference type="Proteomes" id="UP000187283"/>
    </source>
</evidence>
<keyword evidence="2" id="KW-1185">Reference proteome</keyword>
<evidence type="ECO:0000313" key="1">
    <source>
        <dbReference type="EMBL" id="OMJ14760.1"/>
    </source>
</evidence>
<accession>A0A1R1XJG9</accession>
<reference evidence="1 2" key="1">
    <citation type="submission" date="2017-01" db="EMBL/GenBank/DDBJ databases">
        <authorList>
            <person name="Mah S.A."/>
            <person name="Swanson W.J."/>
            <person name="Moy G.W."/>
            <person name="Vacquier V.D."/>
        </authorList>
    </citation>
    <scope>NUCLEOTIDE SEQUENCE [LARGE SCALE GENOMIC DNA]</scope>
    <source>
        <strain evidence="1 2">GSMNP</strain>
    </source>
</reference>
<proteinExistence type="predicted"/>
<name>A0A1R1XJG9_9FUNG</name>
<sequence>MVNFDQEACDTMFCSVIPESATRVAPIARAFGIEVSAGLSMRVDKFLICLVILSTDNGLFKSLVFLNNIFTTIEHF</sequence>
<gene>
    <name evidence="1" type="ORF">AYI70_g7695</name>
</gene>
<dbReference type="Proteomes" id="UP000187283">
    <property type="component" value="Unassembled WGS sequence"/>
</dbReference>
<organism evidence="1 2">
    <name type="scientific">Smittium culicis</name>
    <dbReference type="NCBI Taxonomy" id="133412"/>
    <lineage>
        <taxon>Eukaryota</taxon>
        <taxon>Fungi</taxon>
        <taxon>Fungi incertae sedis</taxon>
        <taxon>Zoopagomycota</taxon>
        <taxon>Kickxellomycotina</taxon>
        <taxon>Harpellomycetes</taxon>
        <taxon>Harpellales</taxon>
        <taxon>Legeriomycetaceae</taxon>
        <taxon>Smittium</taxon>
    </lineage>
</organism>
<protein>
    <submittedName>
        <fullName evidence="1">Uncharacterized protein</fullName>
    </submittedName>
</protein>
<dbReference type="EMBL" id="LSSN01002918">
    <property type="protein sequence ID" value="OMJ14760.1"/>
    <property type="molecule type" value="Genomic_DNA"/>
</dbReference>